<feature type="compositionally biased region" description="Low complexity" evidence="1">
    <location>
        <begin position="114"/>
        <end position="131"/>
    </location>
</feature>
<dbReference type="AlphaFoldDB" id="A0A6G1L8Y0"/>
<gene>
    <name evidence="2" type="ORF">EJ03DRAFT_110208</name>
</gene>
<evidence type="ECO:0000313" key="3">
    <source>
        <dbReference type="Proteomes" id="UP000799436"/>
    </source>
</evidence>
<evidence type="ECO:0000256" key="1">
    <source>
        <dbReference type="SAM" id="MobiDB-lite"/>
    </source>
</evidence>
<dbReference type="OrthoDB" id="3649215at2759"/>
<keyword evidence="3" id="KW-1185">Reference proteome</keyword>
<dbReference type="Proteomes" id="UP000799436">
    <property type="component" value="Unassembled WGS sequence"/>
</dbReference>
<protein>
    <submittedName>
        <fullName evidence="2">Uncharacterized protein</fullName>
    </submittedName>
</protein>
<evidence type="ECO:0000313" key="2">
    <source>
        <dbReference type="EMBL" id="KAF2768878.1"/>
    </source>
</evidence>
<feature type="compositionally biased region" description="Low complexity" evidence="1">
    <location>
        <begin position="195"/>
        <end position="220"/>
    </location>
</feature>
<proteinExistence type="predicted"/>
<organism evidence="2 3">
    <name type="scientific">Teratosphaeria nubilosa</name>
    <dbReference type="NCBI Taxonomy" id="161662"/>
    <lineage>
        <taxon>Eukaryota</taxon>
        <taxon>Fungi</taxon>
        <taxon>Dikarya</taxon>
        <taxon>Ascomycota</taxon>
        <taxon>Pezizomycotina</taxon>
        <taxon>Dothideomycetes</taxon>
        <taxon>Dothideomycetidae</taxon>
        <taxon>Mycosphaerellales</taxon>
        <taxon>Teratosphaeriaceae</taxon>
        <taxon>Teratosphaeria</taxon>
    </lineage>
</organism>
<feature type="region of interest" description="Disordered" evidence="1">
    <location>
        <begin position="75"/>
        <end position="233"/>
    </location>
</feature>
<reference evidence="2" key="1">
    <citation type="journal article" date="2020" name="Stud. Mycol.">
        <title>101 Dothideomycetes genomes: a test case for predicting lifestyles and emergence of pathogens.</title>
        <authorList>
            <person name="Haridas S."/>
            <person name="Albert R."/>
            <person name="Binder M."/>
            <person name="Bloem J."/>
            <person name="Labutti K."/>
            <person name="Salamov A."/>
            <person name="Andreopoulos B."/>
            <person name="Baker S."/>
            <person name="Barry K."/>
            <person name="Bills G."/>
            <person name="Bluhm B."/>
            <person name="Cannon C."/>
            <person name="Castanera R."/>
            <person name="Culley D."/>
            <person name="Daum C."/>
            <person name="Ezra D."/>
            <person name="Gonzalez J."/>
            <person name="Henrissat B."/>
            <person name="Kuo A."/>
            <person name="Liang C."/>
            <person name="Lipzen A."/>
            <person name="Lutzoni F."/>
            <person name="Magnuson J."/>
            <person name="Mondo S."/>
            <person name="Nolan M."/>
            <person name="Ohm R."/>
            <person name="Pangilinan J."/>
            <person name="Park H.-J."/>
            <person name="Ramirez L."/>
            <person name="Alfaro M."/>
            <person name="Sun H."/>
            <person name="Tritt A."/>
            <person name="Yoshinaga Y."/>
            <person name="Zwiers L.-H."/>
            <person name="Turgeon B."/>
            <person name="Goodwin S."/>
            <person name="Spatafora J."/>
            <person name="Crous P."/>
            <person name="Grigoriev I."/>
        </authorList>
    </citation>
    <scope>NUCLEOTIDE SEQUENCE</scope>
    <source>
        <strain evidence="2">CBS 116005</strain>
    </source>
</reference>
<feature type="compositionally biased region" description="Low complexity" evidence="1">
    <location>
        <begin position="143"/>
        <end position="167"/>
    </location>
</feature>
<name>A0A6G1L8Y0_9PEZI</name>
<sequence length="233" mass="22303">MSFAVDWAKEKAAGYLKTGIQAGGTLAGNAVGGVGSTIESGGRAFGEGTVAGGIKGVGGYINNYGDGVRNAFAAGGPVSPQQKKTAAKPGEKKAAPAPGAAKKSLPSSTTGMQKALPARTAASRAAPKPAAQVTKAPGSVAGSTVSSKTPASSTTAAKGTAANAQKTLPPGKVRISPASRPGGKAATGVRTAGNAVPSKAPSSSSTSAVTKGAAAGGKVTISPESRPRPGIKA</sequence>
<accession>A0A6G1L8Y0</accession>
<dbReference type="EMBL" id="ML995839">
    <property type="protein sequence ID" value="KAF2768878.1"/>
    <property type="molecule type" value="Genomic_DNA"/>
</dbReference>